<dbReference type="CDD" id="cd05687">
    <property type="entry name" value="S1_RPS1_repeat_ec1_hs1"/>
    <property type="match status" value="1"/>
</dbReference>
<dbReference type="Gene3D" id="3.40.1010.20">
    <property type="entry name" value="4-hydroxy-3-methylbut-2-enyl diphosphate reductase, catalytic domain"/>
    <property type="match status" value="2"/>
</dbReference>
<feature type="domain" description="S1 motif" evidence="11">
    <location>
        <begin position="465"/>
        <end position="530"/>
    </location>
</feature>
<evidence type="ECO:0000259" key="11">
    <source>
        <dbReference type="PROSITE" id="PS50126"/>
    </source>
</evidence>
<feature type="domain" description="S1 motif" evidence="11">
    <location>
        <begin position="551"/>
        <end position="619"/>
    </location>
</feature>
<evidence type="ECO:0000256" key="2">
    <source>
        <dbReference type="ARBA" id="ARBA00022485"/>
    </source>
</evidence>
<keyword evidence="6 9" id="KW-0411">Iron-sulfur</keyword>
<dbReference type="NCBIfam" id="TIGR00216">
    <property type="entry name" value="ispH_lytB"/>
    <property type="match status" value="1"/>
</dbReference>
<feature type="binding site" evidence="9">
    <location>
        <position position="74"/>
    </location>
    <ligand>
        <name>(2E)-4-hydroxy-3-methylbut-2-enyl diphosphate</name>
        <dbReference type="ChEBI" id="CHEBI:128753"/>
    </ligand>
</feature>
<dbReference type="GO" id="GO:0016114">
    <property type="term" value="P:terpenoid biosynthetic process"/>
    <property type="evidence" value="ECO:0007669"/>
    <property type="project" value="UniProtKB-UniRule"/>
</dbReference>
<feature type="compositionally biased region" description="Basic and acidic residues" evidence="10">
    <location>
        <begin position="326"/>
        <end position="340"/>
    </location>
</feature>
<proteinExistence type="inferred from homology"/>
<dbReference type="PANTHER" id="PTHR10724">
    <property type="entry name" value="30S RIBOSOMAL PROTEIN S1"/>
    <property type="match status" value="1"/>
</dbReference>
<dbReference type="EMBL" id="WHYR01000009">
    <property type="protein sequence ID" value="MQL51590.1"/>
    <property type="molecule type" value="Genomic_DNA"/>
</dbReference>
<feature type="binding site" evidence="9">
    <location>
        <position position="12"/>
    </location>
    <ligand>
        <name>[4Fe-4S] cluster</name>
        <dbReference type="ChEBI" id="CHEBI:49883"/>
    </ligand>
</feature>
<evidence type="ECO:0000256" key="5">
    <source>
        <dbReference type="ARBA" id="ARBA00023004"/>
    </source>
</evidence>
<dbReference type="NCBIfam" id="NF000907">
    <property type="entry name" value="PRK00087.1"/>
    <property type="match status" value="1"/>
</dbReference>
<dbReference type="GO" id="GO:0003735">
    <property type="term" value="F:structural constituent of ribosome"/>
    <property type="evidence" value="ECO:0007669"/>
    <property type="project" value="TreeGrafter"/>
</dbReference>
<feature type="compositionally biased region" description="Basic and acidic residues" evidence="10">
    <location>
        <begin position="711"/>
        <end position="731"/>
    </location>
</feature>
<dbReference type="InterPro" id="IPR050437">
    <property type="entry name" value="Ribos_protein_bS1-like"/>
</dbReference>
<feature type="binding site" evidence="9">
    <location>
        <position position="218"/>
    </location>
    <ligand>
        <name>dimethylallyl diphosphate</name>
        <dbReference type="ChEBI" id="CHEBI:57623"/>
    </ligand>
</feature>
<feature type="binding site" evidence="9">
    <location>
        <position position="124"/>
    </location>
    <ligand>
        <name>(2E)-4-hydroxy-3-methylbut-2-enyl diphosphate</name>
        <dbReference type="ChEBI" id="CHEBI:128753"/>
    </ligand>
</feature>
<comment type="function">
    <text evidence="9">Catalyzes the conversion of 1-hydroxy-2-methyl-2-(E)-butenyl 4-diphosphate (HMBPP) into a mixture of isopentenyl diphosphate (IPP) and dimethylallyl diphosphate (DMAPP). Acts in the terminal step of the DOXP/MEP pathway for isoprenoid precursor biosynthesis.</text>
</comment>
<evidence type="ECO:0000256" key="1">
    <source>
        <dbReference type="ARBA" id="ARBA00006767"/>
    </source>
</evidence>
<comment type="catalytic activity">
    <reaction evidence="9">
        <text>dimethylallyl diphosphate + 2 oxidized [2Fe-2S]-[ferredoxin] + H2O = (2E)-4-hydroxy-3-methylbut-2-enyl diphosphate + 2 reduced [2Fe-2S]-[ferredoxin] + 2 H(+)</text>
        <dbReference type="Rhea" id="RHEA:24825"/>
        <dbReference type="Rhea" id="RHEA-COMP:10000"/>
        <dbReference type="Rhea" id="RHEA-COMP:10001"/>
        <dbReference type="ChEBI" id="CHEBI:15377"/>
        <dbReference type="ChEBI" id="CHEBI:15378"/>
        <dbReference type="ChEBI" id="CHEBI:33737"/>
        <dbReference type="ChEBI" id="CHEBI:33738"/>
        <dbReference type="ChEBI" id="CHEBI:57623"/>
        <dbReference type="ChEBI" id="CHEBI:128753"/>
        <dbReference type="EC" id="1.17.7.4"/>
    </reaction>
</comment>
<feature type="active site" description="Proton donor" evidence="9">
    <location>
        <position position="126"/>
    </location>
</feature>
<feature type="binding site" evidence="9">
    <location>
        <position position="41"/>
    </location>
    <ligand>
        <name>isopentenyl diphosphate</name>
        <dbReference type="ChEBI" id="CHEBI:128769"/>
    </ligand>
</feature>
<evidence type="ECO:0000256" key="9">
    <source>
        <dbReference type="HAMAP-Rule" id="MF_00191"/>
    </source>
</evidence>
<feature type="binding site" evidence="9">
    <location>
        <position position="262"/>
    </location>
    <ligand>
        <name>isopentenyl diphosphate</name>
        <dbReference type="ChEBI" id="CHEBI:128769"/>
    </ligand>
</feature>
<dbReference type="PANTHER" id="PTHR10724:SF7">
    <property type="entry name" value="SMALL RIBOSOMAL SUBUNIT PROTEIN BS1C"/>
    <property type="match status" value="1"/>
</dbReference>
<dbReference type="UniPathway" id="UPA00059">
    <property type="reaction ID" value="UER00105"/>
</dbReference>
<dbReference type="NCBIfam" id="NF002187">
    <property type="entry name" value="PRK01045.1-1"/>
    <property type="match status" value="1"/>
</dbReference>
<evidence type="ECO:0000256" key="7">
    <source>
        <dbReference type="ARBA" id="ARBA00023274"/>
    </source>
</evidence>
<dbReference type="GO" id="GO:0050992">
    <property type="term" value="P:dimethylallyl diphosphate biosynthetic process"/>
    <property type="evidence" value="ECO:0007669"/>
    <property type="project" value="UniProtKB-UniRule"/>
</dbReference>
<feature type="binding site" evidence="9">
    <location>
        <position position="262"/>
    </location>
    <ligand>
        <name>dimethylallyl diphosphate</name>
        <dbReference type="ChEBI" id="CHEBI:57623"/>
    </ligand>
</feature>
<dbReference type="FunFam" id="2.40.50.140:FF:000103">
    <property type="entry name" value="protein RRP5 homolog"/>
    <property type="match status" value="1"/>
</dbReference>
<comment type="similarity">
    <text evidence="1">Belongs to the bacterial ribosomal protein bS1 family.</text>
</comment>
<organism evidence="12 13">
    <name type="scientific">Desulfofundulus thermobenzoicus</name>
    <dbReference type="NCBI Taxonomy" id="29376"/>
    <lineage>
        <taxon>Bacteria</taxon>
        <taxon>Bacillati</taxon>
        <taxon>Bacillota</taxon>
        <taxon>Clostridia</taxon>
        <taxon>Eubacteriales</taxon>
        <taxon>Peptococcaceae</taxon>
        <taxon>Desulfofundulus</taxon>
    </lineage>
</organism>
<evidence type="ECO:0000256" key="3">
    <source>
        <dbReference type="ARBA" id="ARBA00022723"/>
    </source>
</evidence>
<evidence type="ECO:0000256" key="8">
    <source>
        <dbReference type="ARBA" id="ARBA00025604"/>
    </source>
</evidence>
<dbReference type="AlphaFoldDB" id="A0A6N7INT3"/>
<feature type="compositionally biased region" description="Low complexity" evidence="10">
    <location>
        <begin position="300"/>
        <end position="312"/>
    </location>
</feature>
<feature type="binding site" evidence="9">
    <location>
        <position position="96"/>
    </location>
    <ligand>
        <name>[4Fe-4S] cluster</name>
        <dbReference type="ChEBI" id="CHEBI:49883"/>
    </ligand>
</feature>
<dbReference type="OrthoDB" id="9804077at2"/>
<dbReference type="Gene3D" id="2.40.50.140">
    <property type="entry name" value="Nucleic acid-binding proteins"/>
    <property type="match status" value="4"/>
</dbReference>
<dbReference type="Pfam" id="PF02401">
    <property type="entry name" value="LYTB"/>
    <property type="match status" value="1"/>
</dbReference>
<dbReference type="SUPFAM" id="SSF50249">
    <property type="entry name" value="Nucleic acid-binding proteins"/>
    <property type="match status" value="4"/>
</dbReference>
<keyword evidence="9" id="KW-0414">Isoprene biosynthesis</keyword>
<feature type="binding site" evidence="9">
    <location>
        <position position="218"/>
    </location>
    <ligand>
        <name>(2E)-4-hydroxy-3-methylbut-2-enyl diphosphate</name>
        <dbReference type="ChEBI" id="CHEBI:128753"/>
    </ligand>
</feature>
<feature type="binding site" evidence="9">
    <location>
        <position position="262"/>
    </location>
    <ligand>
        <name>(2E)-4-hydroxy-3-methylbut-2-enyl diphosphate</name>
        <dbReference type="ChEBI" id="CHEBI:128753"/>
    </ligand>
</feature>
<keyword evidence="5 9" id="KW-0408">Iron</keyword>
<feature type="region of interest" description="Disordered" evidence="10">
    <location>
        <begin position="711"/>
        <end position="738"/>
    </location>
</feature>
<feature type="binding site" evidence="9">
    <location>
        <position position="162"/>
    </location>
    <ligand>
        <name>(2E)-4-hydroxy-3-methylbut-2-enyl diphosphate</name>
        <dbReference type="ChEBI" id="CHEBI:128753"/>
    </ligand>
</feature>
<dbReference type="PRINTS" id="PR00681">
    <property type="entry name" value="RIBOSOMALS1"/>
</dbReference>
<feature type="compositionally biased region" description="Basic and acidic residues" evidence="10">
    <location>
        <begin position="354"/>
        <end position="370"/>
    </location>
</feature>
<evidence type="ECO:0000313" key="13">
    <source>
        <dbReference type="Proteomes" id="UP000441717"/>
    </source>
</evidence>
<dbReference type="EC" id="1.17.7.4" evidence="9"/>
<comment type="pathway">
    <text evidence="9">Isoprenoid biosynthesis; dimethylallyl diphosphate biosynthesis; dimethylallyl diphosphate from (2E)-4-hydroxy-3-methylbutenyl diphosphate: step 1/1.</text>
</comment>
<dbReference type="SMART" id="SM00316">
    <property type="entry name" value="S1"/>
    <property type="match status" value="4"/>
</dbReference>
<dbReference type="InterPro" id="IPR012340">
    <property type="entry name" value="NA-bd_OB-fold"/>
</dbReference>
<dbReference type="Proteomes" id="UP000441717">
    <property type="component" value="Unassembled WGS sequence"/>
</dbReference>
<comment type="caution">
    <text evidence="12">The sequence shown here is derived from an EMBL/GenBank/DDBJ whole genome shotgun (WGS) entry which is preliminary data.</text>
</comment>
<dbReference type="UniPathway" id="UPA00056">
    <property type="reaction ID" value="UER00097"/>
</dbReference>
<feature type="binding site" evidence="9">
    <location>
        <position position="124"/>
    </location>
    <ligand>
        <name>isopentenyl diphosphate</name>
        <dbReference type="ChEBI" id="CHEBI:128769"/>
    </ligand>
</feature>
<dbReference type="Gene3D" id="3.40.50.11270">
    <property type="match status" value="1"/>
</dbReference>
<comment type="cofactor">
    <cofactor evidence="9">
        <name>[4Fe-4S] cluster</name>
        <dbReference type="ChEBI" id="CHEBI:49883"/>
    </cofactor>
    <text evidence="9">Binds 1 [4Fe-4S] cluster per subunit.</text>
</comment>
<feature type="domain" description="S1 motif" evidence="11">
    <location>
        <begin position="636"/>
        <end position="705"/>
    </location>
</feature>
<dbReference type="CDD" id="cd04465">
    <property type="entry name" value="S1_RPS1_repeat_ec2_hs2"/>
    <property type="match status" value="1"/>
</dbReference>
<sequence length="748" mass="81577">MQVRLASRAGFCFGVKRAIKLAEETVRERDGPVYCLGPLIHNPQVMQKLAAEGVQEIDRVEKAAPGGKLIIRSHGVGPGVLDTARDRNLKVVDATCPFVGRAQSLARELASGGTPVVIVGDKRHPEVQGIVDWTGGQAVVVDGPEEARRLPVVEKMAVLAQTTQPLANFQAVVDVLQEKAGQLQVYNTICHATGARQQAALELAREVDVMVVVGGAASANTRKLAALCRQSGKPAYQVETARELDPVWFKGVKVAGLTAGASTPDWIIEEVERRMKELGEMTQLEDNMKENVIAAETVPEGENSGRNGAAGEEGARTPVNGAAAEEQEKAAAEEEAKEDAASPETRAKTAAPETPRETAAEPVEEMKEAVEVKSLRPGEIVKGVVVQVGPDEVMVDVGAKSEGVIPLRELSCYNVQSPEDVVKVGDEIEVAVVKSEDNEGRLILSKERADAERAWETLDRHMESGEPVEGVVREVVKGGLLVDVGLRAFLPASLVERGYVEDLSKYVGQSIQARVIELNRNRKKVILSRKAVLEEEAVRMRRETLENLHEGQVVRGVVRRLTSFGAFVDVGGVDGLLHVSEMAWYRVNHPSEVVSVGDELDVMVLKVDRENEKISLGLKQVLPNPWDNVEEKYPVGSVVRAKVVRLAPFGAFVQLEPGVEGLVHISHLADHHVATPDEVVQEGDEVDVKVLNVAPEEKRIRLSIREVNRAPREKENRRFKEQRHQHQHNDDNGGTVTIGEMVGDIFDK</sequence>
<feature type="domain" description="S1 motif" evidence="11">
    <location>
        <begin position="378"/>
        <end position="447"/>
    </location>
</feature>
<name>A0A6N7INT3_9FIRM</name>
<comment type="caution">
    <text evidence="9">Lacks conserved residue(s) required for the propagation of feature annotation.</text>
</comment>
<feature type="binding site" evidence="9">
    <location>
        <position position="190"/>
    </location>
    <ligand>
        <name>[4Fe-4S] cluster</name>
        <dbReference type="ChEBI" id="CHEBI:49883"/>
    </ligand>
</feature>
<feature type="binding site" evidence="9">
    <location>
        <position position="218"/>
    </location>
    <ligand>
        <name>isopentenyl diphosphate</name>
        <dbReference type="ChEBI" id="CHEBI:128769"/>
    </ligand>
</feature>
<gene>
    <name evidence="9" type="primary">ispH</name>
    <name evidence="12" type="ORF">GFC01_04800</name>
</gene>
<dbReference type="GO" id="GO:0006412">
    <property type="term" value="P:translation"/>
    <property type="evidence" value="ECO:0007669"/>
    <property type="project" value="TreeGrafter"/>
</dbReference>
<dbReference type="GO" id="GO:0051539">
    <property type="term" value="F:4 iron, 4 sulfur cluster binding"/>
    <property type="evidence" value="ECO:0007669"/>
    <property type="project" value="UniProtKB-UniRule"/>
</dbReference>
<dbReference type="InterPro" id="IPR003029">
    <property type="entry name" value="S1_domain"/>
</dbReference>
<comment type="function">
    <text evidence="8">Binds mRNA; thus facilitating recognition of the initiation point. It is needed to translate mRNA with a short Shine-Dalgarno (SD) purine-rich sequence.</text>
</comment>
<dbReference type="Pfam" id="PF00575">
    <property type="entry name" value="S1"/>
    <property type="match status" value="4"/>
</dbReference>
<keyword evidence="3 9" id="KW-0479">Metal-binding</keyword>
<dbReference type="GO" id="GO:0003729">
    <property type="term" value="F:mRNA binding"/>
    <property type="evidence" value="ECO:0007669"/>
    <property type="project" value="UniProtKB-ARBA"/>
</dbReference>
<feature type="binding site" evidence="9">
    <location>
        <position position="220"/>
    </location>
    <ligand>
        <name>dimethylallyl diphosphate</name>
        <dbReference type="ChEBI" id="CHEBI:57623"/>
    </ligand>
</feature>
<feature type="binding site" evidence="9">
    <location>
        <position position="220"/>
    </location>
    <ligand>
        <name>isopentenyl diphosphate</name>
        <dbReference type="ChEBI" id="CHEBI:128769"/>
    </ligand>
</feature>
<dbReference type="GO" id="GO:0046872">
    <property type="term" value="F:metal ion binding"/>
    <property type="evidence" value="ECO:0007669"/>
    <property type="project" value="UniProtKB-KW"/>
</dbReference>
<accession>A0A6N7INT3</accession>
<dbReference type="GO" id="GO:0019288">
    <property type="term" value="P:isopentenyl diphosphate biosynthetic process, methylerythritol 4-phosphate pathway"/>
    <property type="evidence" value="ECO:0007669"/>
    <property type="project" value="UniProtKB-UniRule"/>
</dbReference>
<comment type="similarity">
    <text evidence="9">Belongs to the IspH family.</text>
</comment>
<dbReference type="RefSeq" id="WP_152945520.1">
    <property type="nucleotide sequence ID" value="NZ_WHYR01000009.1"/>
</dbReference>
<dbReference type="InterPro" id="IPR035104">
    <property type="entry name" value="Ribosomal_protein_S1-like"/>
</dbReference>
<feature type="binding site" evidence="9">
    <location>
        <position position="41"/>
    </location>
    <ligand>
        <name>(2E)-4-hydroxy-3-methylbut-2-enyl diphosphate</name>
        <dbReference type="ChEBI" id="CHEBI:128753"/>
    </ligand>
</feature>
<dbReference type="GO" id="GO:0051745">
    <property type="term" value="F:4-hydroxy-3-methylbut-2-enyl diphosphate reductase activity"/>
    <property type="evidence" value="ECO:0007669"/>
    <property type="project" value="UniProtKB-UniRule"/>
</dbReference>
<evidence type="ECO:0000313" key="12">
    <source>
        <dbReference type="EMBL" id="MQL51590.1"/>
    </source>
</evidence>
<dbReference type="NCBIfam" id="NF005208">
    <property type="entry name" value="PRK06676.1"/>
    <property type="match status" value="1"/>
</dbReference>
<feature type="binding site" evidence="9">
    <location>
        <position position="220"/>
    </location>
    <ligand>
        <name>(2E)-4-hydroxy-3-methylbut-2-enyl diphosphate</name>
        <dbReference type="ChEBI" id="CHEBI:128753"/>
    </ligand>
</feature>
<dbReference type="CDD" id="cd05688">
    <property type="entry name" value="S1_RPS1_repeat_ec3"/>
    <property type="match status" value="1"/>
</dbReference>
<feature type="binding site" evidence="9">
    <location>
        <position position="74"/>
    </location>
    <ligand>
        <name>dimethylallyl diphosphate</name>
        <dbReference type="ChEBI" id="CHEBI:57623"/>
    </ligand>
</feature>
<dbReference type="CDD" id="cd13944">
    <property type="entry name" value="lytB_ispH"/>
    <property type="match status" value="1"/>
</dbReference>
<keyword evidence="4 12" id="KW-0689">Ribosomal protein</keyword>
<dbReference type="HAMAP" id="MF_00191">
    <property type="entry name" value="IspH"/>
    <property type="match status" value="1"/>
</dbReference>
<feature type="binding site" evidence="9">
    <location>
        <position position="41"/>
    </location>
    <ligand>
        <name>dimethylallyl diphosphate</name>
        <dbReference type="ChEBI" id="CHEBI:57623"/>
    </ligand>
</feature>
<protein>
    <recommendedName>
        <fullName evidence="9">4-hydroxy-3-methylbut-2-enyl diphosphate reductase</fullName>
        <shortName evidence="9">HMBPP reductase</shortName>
        <ecNumber evidence="9">1.17.7.4</ecNumber>
    </recommendedName>
</protein>
<comment type="pathway">
    <text evidence="9">Isoprenoid biosynthesis; isopentenyl diphosphate biosynthesis via DXP pathway; isopentenyl diphosphate from 1-deoxy-D-xylulose 5-phosphate: step 6/6.</text>
</comment>
<feature type="binding site" evidence="9">
    <location>
        <position position="74"/>
    </location>
    <ligand>
        <name>isopentenyl diphosphate</name>
        <dbReference type="ChEBI" id="CHEBI:128769"/>
    </ligand>
</feature>
<keyword evidence="9 12" id="KW-0560">Oxidoreductase</keyword>
<evidence type="ECO:0000256" key="10">
    <source>
        <dbReference type="SAM" id="MobiDB-lite"/>
    </source>
</evidence>
<keyword evidence="2 9" id="KW-0004">4Fe-4S</keyword>
<dbReference type="InterPro" id="IPR003451">
    <property type="entry name" value="LytB/IspH"/>
</dbReference>
<feature type="binding site" evidence="9">
    <location>
        <position position="124"/>
    </location>
    <ligand>
        <name>dimethylallyl diphosphate</name>
        <dbReference type="ChEBI" id="CHEBI:57623"/>
    </ligand>
</feature>
<dbReference type="GO" id="GO:0022627">
    <property type="term" value="C:cytosolic small ribosomal subunit"/>
    <property type="evidence" value="ECO:0007669"/>
    <property type="project" value="TreeGrafter"/>
</dbReference>
<feature type="region of interest" description="Disordered" evidence="10">
    <location>
        <begin position="295"/>
        <end position="370"/>
    </location>
</feature>
<reference evidence="12 13" key="1">
    <citation type="submission" date="2019-10" db="EMBL/GenBank/DDBJ databases">
        <title>Comparative genomics of sulfur disproportionating microorganisms.</title>
        <authorList>
            <person name="Ward L.M."/>
            <person name="Bertran E."/>
            <person name="Johnston D."/>
        </authorList>
    </citation>
    <scope>NUCLEOTIDE SEQUENCE [LARGE SCALE GENOMIC DNA]</scope>
    <source>
        <strain evidence="12 13">DSM 14055</strain>
    </source>
</reference>
<dbReference type="FunFam" id="2.40.50.140:FF:000051">
    <property type="entry name" value="RNA-binding transcriptional accessory protein"/>
    <property type="match status" value="1"/>
</dbReference>
<keyword evidence="13" id="KW-1185">Reference proteome</keyword>
<comment type="catalytic activity">
    <reaction evidence="9">
        <text>isopentenyl diphosphate + 2 oxidized [2Fe-2S]-[ferredoxin] + H2O = (2E)-4-hydroxy-3-methylbut-2-enyl diphosphate + 2 reduced [2Fe-2S]-[ferredoxin] + 2 H(+)</text>
        <dbReference type="Rhea" id="RHEA:24488"/>
        <dbReference type="Rhea" id="RHEA-COMP:10000"/>
        <dbReference type="Rhea" id="RHEA-COMP:10001"/>
        <dbReference type="ChEBI" id="CHEBI:15377"/>
        <dbReference type="ChEBI" id="CHEBI:15378"/>
        <dbReference type="ChEBI" id="CHEBI:33737"/>
        <dbReference type="ChEBI" id="CHEBI:33738"/>
        <dbReference type="ChEBI" id="CHEBI:128753"/>
        <dbReference type="ChEBI" id="CHEBI:128769"/>
        <dbReference type="EC" id="1.17.7.4"/>
    </reaction>
</comment>
<evidence type="ECO:0000256" key="4">
    <source>
        <dbReference type="ARBA" id="ARBA00022980"/>
    </source>
</evidence>
<dbReference type="PROSITE" id="PS50126">
    <property type="entry name" value="S1"/>
    <property type="match status" value="4"/>
</dbReference>
<keyword evidence="7" id="KW-0687">Ribonucleoprotein</keyword>
<evidence type="ECO:0000256" key="6">
    <source>
        <dbReference type="ARBA" id="ARBA00023014"/>
    </source>
</evidence>